<gene>
    <name evidence="2" type="ORF">D9F05_16180</name>
</gene>
<protein>
    <recommendedName>
        <fullName evidence="3">Outer membrane assembly lipoprotein YfiO</fullName>
    </recommendedName>
</protein>
<dbReference type="AlphaFoldDB" id="A0A3L0W672"/>
<organism evidence="2">
    <name type="scientific">Escherichia coli</name>
    <dbReference type="NCBI Taxonomy" id="562"/>
    <lineage>
        <taxon>Bacteria</taxon>
        <taxon>Pseudomonadati</taxon>
        <taxon>Pseudomonadota</taxon>
        <taxon>Gammaproteobacteria</taxon>
        <taxon>Enterobacterales</taxon>
        <taxon>Enterobacteriaceae</taxon>
        <taxon>Escherichia</taxon>
    </lineage>
</organism>
<evidence type="ECO:0000313" key="2">
    <source>
        <dbReference type="EMBL" id="MHO05897.1"/>
    </source>
</evidence>
<keyword evidence="1" id="KW-0732">Signal</keyword>
<reference evidence="2" key="1">
    <citation type="submission" date="2018-10" db="EMBL/GenBank/DDBJ databases">
        <authorList>
            <consortium name="NARMS: The National Antimicrobial Resistance Monitoring System"/>
        </authorList>
    </citation>
    <scope>NUCLEOTIDE SEQUENCE [LARGE SCALE GENOMIC DNA]</scope>
    <source>
        <strain evidence="2">CVM N17EC0388</strain>
    </source>
</reference>
<proteinExistence type="predicted"/>
<feature type="chain" id="PRO_5018123677" description="Outer membrane assembly lipoprotein YfiO" evidence="1">
    <location>
        <begin position="18"/>
        <end position="686"/>
    </location>
</feature>
<dbReference type="EMBL" id="RNRV01000031">
    <property type="protein sequence ID" value="MHO05897.1"/>
    <property type="molecule type" value="Genomic_DNA"/>
</dbReference>
<evidence type="ECO:0008006" key="3">
    <source>
        <dbReference type="Google" id="ProtNLM"/>
    </source>
</evidence>
<accession>A0A3L0W672</accession>
<feature type="signal peptide" evidence="1">
    <location>
        <begin position="1"/>
        <end position="17"/>
    </location>
</feature>
<evidence type="ECO:0000256" key="1">
    <source>
        <dbReference type="SAM" id="SignalP"/>
    </source>
</evidence>
<sequence length="686" mass="75341">MKLTPLWLALCSLPVLACGPDGCETPLTLQLTAAQCHLNGLPFLSPDNDTRTNLALLLADEQAFSLPGEALPLPFRIDELISPAVGDTAPAGPDPLLALAASLGIEAATTEAAITRAGSWSEGRCISNNPVSAEAFLQALVQTPALTAGDRSQLASQRLAMLGQCGQTHDAAESTPHGESQTAPLSVAAKRFADYLTASQHFYQGEFAQADALFAALAEQDQPWLKETADYMKIRVALNQSQQSAFDDWGSLDRSRIDQAQLQRCEQLITDYRTRYPQGRYLDSATGLLRRLAWFKGDNELLASHYLQASQQQSPPDLVNEIDLKLLMQPGFTGSATMPMLTLVQDLRRLRIHDSWDEWQPLLAAEIGQQAPQFARHAPWLAYLEQSSRYYLAKDYAAVVAAAPALANGPLNNLAFSQQVLKGMALAAQQLWAKAEQQWRALLANQPTPLQDQLLQLALAMTLERAGQLEQVFAKESPIKSDHYRIPLLEYVAPAPLLRRMARDETASEPLRQRASYTLSYKQLTHGDYQGFLQDVAGAPPAAPFNWQGSQGYQCPALTEVVATLAKAPGTPRALNCLGEFFLAQGLDWDPLLHRPGADTLAGSQDLFAGKQRSRLDWYQQVIANPKAAKDDKAYALYRAINCYAPSGSNGCGSQDLPVSQRKAWFNTLKQQHGASQWAKQLKYYW</sequence>
<comment type="caution">
    <text evidence="2">The sequence shown here is derived from an EMBL/GenBank/DDBJ whole genome shotgun (WGS) entry which is preliminary data.</text>
</comment>
<name>A0A3L0W672_ECOLX</name>